<keyword evidence="3" id="KW-1185">Reference proteome</keyword>
<gene>
    <name evidence="2" type="ORF">BON30_39605</name>
</gene>
<protein>
    <recommendedName>
        <fullName evidence="4">Type II toxin-antitoxin system RelE/ParE family toxin</fullName>
    </recommendedName>
</protein>
<comment type="caution">
    <text evidence="2">The sequence shown here is derived from an EMBL/GenBank/DDBJ whole genome shotgun (WGS) entry which is preliminary data.</text>
</comment>
<name>A0A1L9AYT4_9BACT</name>
<evidence type="ECO:0008006" key="4">
    <source>
        <dbReference type="Google" id="ProtNLM"/>
    </source>
</evidence>
<dbReference type="STRING" id="83449.BON30_39605"/>
<dbReference type="AlphaFoldDB" id="A0A1L9AYT4"/>
<sequence length="116" mass="12998">MPKRGDRVAPPPRSDEWDIRFGDSDAVDGWNDLCAQAPGATRDAYDAIVKNPRDASRPGRQHRLKGSLASRKVAGETLEQWQFEVTSGGRIWYCIDDEHKRVILVLASTKHPKATE</sequence>
<accession>A0A1L9AYT4</accession>
<dbReference type="EMBL" id="MPIN01000015">
    <property type="protein sequence ID" value="OJH35170.1"/>
    <property type="molecule type" value="Genomic_DNA"/>
</dbReference>
<reference evidence="2 3" key="2">
    <citation type="submission" date="2016-12" db="EMBL/GenBank/DDBJ databases">
        <title>Draft Genome Sequence of Cystobacter ferrugineus Strain Cbfe23.</title>
        <authorList>
            <person name="Akbar S."/>
            <person name="Dowd S.E."/>
            <person name="Stevens D.C."/>
        </authorList>
    </citation>
    <scope>NUCLEOTIDE SEQUENCE [LARGE SCALE GENOMIC DNA]</scope>
    <source>
        <strain evidence="2 3">Cbfe23</strain>
    </source>
</reference>
<dbReference type="Proteomes" id="UP000182229">
    <property type="component" value="Unassembled WGS sequence"/>
</dbReference>
<dbReference type="RefSeq" id="WP_071903748.1">
    <property type="nucleotide sequence ID" value="NZ_MPIN01000015.1"/>
</dbReference>
<evidence type="ECO:0000313" key="2">
    <source>
        <dbReference type="EMBL" id="OJH35170.1"/>
    </source>
</evidence>
<reference evidence="3" key="1">
    <citation type="submission" date="2016-11" db="EMBL/GenBank/DDBJ databases">
        <authorList>
            <person name="Shukria A."/>
            <person name="Stevens D.C."/>
        </authorList>
    </citation>
    <scope>NUCLEOTIDE SEQUENCE [LARGE SCALE GENOMIC DNA]</scope>
    <source>
        <strain evidence="3">Cbfe23</strain>
    </source>
</reference>
<organism evidence="2 3">
    <name type="scientific">Cystobacter ferrugineus</name>
    <dbReference type="NCBI Taxonomy" id="83449"/>
    <lineage>
        <taxon>Bacteria</taxon>
        <taxon>Pseudomonadati</taxon>
        <taxon>Myxococcota</taxon>
        <taxon>Myxococcia</taxon>
        <taxon>Myxococcales</taxon>
        <taxon>Cystobacterineae</taxon>
        <taxon>Archangiaceae</taxon>
        <taxon>Cystobacter</taxon>
    </lineage>
</organism>
<feature type="region of interest" description="Disordered" evidence="1">
    <location>
        <begin position="1"/>
        <end position="21"/>
    </location>
</feature>
<evidence type="ECO:0000313" key="3">
    <source>
        <dbReference type="Proteomes" id="UP000182229"/>
    </source>
</evidence>
<evidence type="ECO:0000256" key="1">
    <source>
        <dbReference type="SAM" id="MobiDB-lite"/>
    </source>
</evidence>
<proteinExistence type="predicted"/>